<keyword evidence="3" id="KW-1185">Reference proteome</keyword>
<organism evidence="2 3">
    <name type="scientific">Pelagibius litoralis</name>
    <dbReference type="NCBI Taxonomy" id="374515"/>
    <lineage>
        <taxon>Bacteria</taxon>
        <taxon>Pseudomonadati</taxon>
        <taxon>Pseudomonadota</taxon>
        <taxon>Alphaproteobacteria</taxon>
        <taxon>Rhodospirillales</taxon>
        <taxon>Rhodovibrionaceae</taxon>
        <taxon>Pelagibius</taxon>
    </lineage>
</organism>
<evidence type="ECO:0000256" key="1">
    <source>
        <dbReference type="SAM" id="MobiDB-lite"/>
    </source>
</evidence>
<sequence>MDDGKIVSFEPALSLPDMAVLDGGRLPPPALPLDMFNPFWKDWITSRAECVSVPIDYVAYPLLSCAASLVGNARRIKARGKWDEPCVIWSGIIGGPSSRKSPAVDIAKSPLSEVERDLSADYSEVVRQWETDREWAKAKKESWQAEVKTATKNETPPPLMPPTAVEPDKPARPRIIANDTTPEALTQLLSANRRGLLCVRDELSGFLSSFDRYKSGGGSDRALWIEAFGGRSYTIDRASKPEPVIIENLAVSITGGIQPDRVNTLLMTGDDDGLSSRFLLTMPHTIRPTAPTGEVDNEPVLRAFRRLLSLDLATDEEGRKTPIVLSITDAAADILYRWQGAAYDQDSDAVGLYGSHVGKFGSYVLRLALVSSLMNWAAGDDESPSEISADAVGHACDFIEEYARPMARRVYGEASLSPAERAASYIARRIRKEKIQTVNARVIRREWRVPGLKTSEDVREAISVLEDAYWLFEAGSRAGDTPGRQSSDYTVNPRVHSDG</sequence>
<accession>A0A967C3Z3</accession>
<name>A0A967C3Z3_9PROT</name>
<dbReference type="EMBL" id="JAAQPH010000003">
    <property type="protein sequence ID" value="NIA67905.1"/>
    <property type="molecule type" value="Genomic_DNA"/>
</dbReference>
<dbReference type="InterPro" id="IPR025048">
    <property type="entry name" value="DUF3987"/>
</dbReference>
<reference evidence="2" key="1">
    <citation type="submission" date="2020-03" db="EMBL/GenBank/DDBJ databases">
        <title>Genome of Pelagibius litoralis DSM 21314T.</title>
        <authorList>
            <person name="Wang G."/>
        </authorList>
    </citation>
    <scope>NUCLEOTIDE SEQUENCE</scope>
    <source>
        <strain evidence="2">DSM 21314</strain>
    </source>
</reference>
<dbReference type="RefSeq" id="WP_167221945.1">
    <property type="nucleotide sequence ID" value="NZ_JAAQPH010000003.1"/>
</dbReference>
<dbReference type="Proteomes" id="UP000761264">
    <property type="component" value="Unassembled WGS sequence"/>
</dbReference>
<dbReference type="AlphaFoldDB" id="A0A967C3Z3"/>
<comment type="caution">
    <text evidence="2">The sequence shown here is derived from an EMBL/GenBank/DDBJ whole genome shotgun (WGS) entry which is preliminary data.</text>
</comment>
<proteinExistence type="predicted"/>
<feature type="region of interest" description="Disordered" evidence="1">
    <location>
        <begin position="479"/>
        <end position="499"/>
    </location>
</feature>
<protein>
    <submittedName>
        <fullName evidence="2">DUF3987 domain-containing protein</fullName>
    </submittedName>
</protein>
<dbReference type="Pfam" id="PF13148">
    <property type="entry name" value="DUF3987"/>
    <property type="match status" value="1"/>
</dbReference>
<gene>
    <name evidence="2" type="ORF">HBA54_04805</name>
</gene>
<feature type="region of interest" description="Disordered" evidence="1">
    <location>
        <begin position="141"/>
        <end position="170"/>
    </location>
</feature>
<evidence type="ECO:0000313" key="3">
    <source>
        <dbReference type="Proteomes" id="UP000761264"/>
    </source>
</evidence>
<evidence type="ECO:0000313" key="2">
    <source>
        <dbReference type="EMBL" id="NIA67905.1"/>
    </source>
</evidence>